<comment type="caution">
    <text evidence="2">The sequence shown here is derived from an EMBL/GenBank/DDBJ whole genome shotgun (WGS) entry which is preliminary data.</text>
</comment>
<proteinExistence type="predicted"/>
<protein>
    <submittedName>
        <fullName evidence="2">Uncharacterized protein</fullName>
    </submittedName>
</protein>
<name>A0ABP7TN40_9BURK</name>
<organism evidence="2 3">
    <name type="scientific">Actimicrobium antarcticum</name>
    <dbReference type="NCBI Taxonomy" id="1051899"/>
    <lineage>
        <taxon>Bacteria</taxon>
        <taxon>Pseudomonadati</taxon>
        <taxon>Pseudomonadota</taxon>
        <taxon>Betaproteobacteria</taxon>
        <taxon>Burkholderiales</taxon>
        <taxon>Oxalobacteraceae</taxon>
        <taxon>Actimicrobium</taxon>
    </lineage>
</organism>
<dbReference type="EMBL" id="BAAAZE010000010">
    <property type="protein sequence ID" value="GAA4027990.1"/>
    <property type="molecule type" value="Genomic_DNA"/>
</dbReference>
<gene>
    <name evidence="2" type="ORF">GCM10022212_27710</name>
</gene>
<dbReference type="Proteomes" id="UP001501353">
    <property type="component" value="Unassembled WGS sequence"/>
</dbReference>
<feature type="region of interest" description="Disordered" evidence="1">
    <location>
        <begin position="32"/>
        <end position="83"/>
    </location>
</feature>
<accession>A0ABP7TN40</accession>
<sequence>MWKTPSRFTSQTCVADRVLTGRYLPVVAGAPVSGGGGAVDKEDDAGAGAGAIELDDGFAPAPPVMPGAGAAPGMSAERRSQPPSNAVTIAAVKTNVGVSDETFISAP</sequence>
<evidence type="ECO:0000313" key="2">
    <source>
        <dbReference type="EMBL" id="GAA4027990.1"/>
    </source>
</evidence>
<evidence type="ECO:0000256" key="1">
    <source>
        <dbReference type="SAM" id="MobiDB-lite"/>
    </source>
</evidence>
<reference evidence="3" key="1">
    <citation type="journal article" date="2019" name="Int. J. Syst. Evol. Microbiol.">
        <title>The Global Catalogue of Microorganisms (GCM) 10K type strain sequencing project: providing services to taxonomists for standard genome sequencing and annotation.</title>
        <authorList>
            <consortium name="The Broad Institute Genomics Platform"/>
            <consortium name="The Broad Institute Genome Sequencing Center for Infectious Disease"/>
            <person name="Wu L."/>
            <person name="Ma J."/>
        </authorList>
    </citation>
    <scope>NUCLEOTIDE SEQUENCE [LARGE SCALE GENOMIC DNA]</scope>
    <source>
        <strain evidence="3">JCM 16673</strain>
    </source>
</reference>
<keyword evidence="3" id="KW-1185">Reference proteome</keyword>
<evidence type="ECO:0000313" key="3">
    <source>
        <dbReference type="Proteomes" id="UP001501353"/>
    </source>
</evidence>